<sequence>MKWLKINTVLLLSAVVSFWTPVSQADTQFRVIVDASGSMLISDPDKLTSEALRLISNLAPEEEATLGIWLFGEAPRVLLPESIVNKATKAKLASYVDSYVTQDVKTDLEAIVKVLLDTPDAGGLEAGFNRHWILVTDGMVDISLDEAVNKASRDRILNGLTEKLEENGIHLHTISMTGYTDKELLESISLRTDATHTEVAIPEDLLDTFDRIFSQASPSDELPFDGNRFTVDDAIDELTLVVFHENGIQPHIIKPNGKILSLIDDTNVSVSASDHYTLITVSKPDIGNWQINNVDLERSSIRIITHLSAQATKVAPVIFQNEPIYSTVGLFEKDTLIQDEGVLDLLTVTQTLVLLNGEKKETIFSHKMDKTNSQFKKRLEGITAAGNYELISVVDGKTFSRQLSQYFTVHPGIEFKGMNTGGNLVEFSAKPVNLKLNVMRSNVQIEFTYENGSTDTELMPLLGQGYWNKVVPVSSGDQVKVRAKLIGVTQTGLRFDYWTPYWNFNREGDNEATVILGDVAPIGILLTSVPSQNRDVMPMLVPPAVSIVDDQEDSEPSNYTVPNEEAMSEEELTAEEDDQKTESLSTSEWIMYGALNFGVLLLIGAGIFLYRLSKKNKSAKSDDIENV</sequence>
<dbReference type="Proteomes" id="UP000604161">
    <property type="component" value="Unassembled WGS sequence"/>
</dbReference>
<dbReference type="SMART" id="SM00327">
    <property type="entry name" value="VWA"/>
    <property type="match status" value="1"/>
</dbReference>
<feature type="signal peptide" evidence="3">
    <location>
        <begin position="1"/>
        <end position="25"/>
    </location>
</feature>
<evidence type="ECO:0000313" key="6">
    <source>
        <dbReference type="Proteomes" id="UP000604161"/>
    </source>
</evidence>
<keyword evidence="2" id="KW-0472">Membrane</keyword>
<dbReference type="EMBL" id="JACYFC010000004">
    <property type="protein sequence ID" value="MBD5771852.1"/>
    <property type="molecule type" value="Genomic_DNA"/>
</dbReference>
<feature type="region of interest" description="Disordered" evidence="1">
    <location>
        <begin position="550"/>
        <end position="580"/>
    </location>
</feature>
<dbReference type="Gene3D" id="3.40.50.410">
    <property type="entry name" value="von Willebrand factor, type A domain"/>
    <property type="match status" value="1"/>
</dbReference>
<dbReference type="PROSITE" id="PS50234">
    <property type="entry name" value="VWFA"/>
    <property type="match status" value="1"/>
</dbReference>
<dbReference type="RefSeq" id="WP_191595245.1">
    <property type="nucleotide sequence ID" value="NZ_JACYFC010000004.1"/>
</dbReference>
<evidence type="ECO:0000259" key="4">
    <source>
        <dbReference type="PROSITE" id="PS50234"/>
    </source>
</evidence>
<feature type="compositionally biased region" description="Acidic residues" evidence="1">
    <location>
        <begin position="566"/>
        <end position="579"/>
    </location>
</feature>
<evidence type="ECO:0000313" key="5">
    <source>
        <dbReference type="EMBL" id="MBD5771852.1"/>
    </source>
</evidence>
<reference evidence="5 6" key="1">
    <citation type="submission" date="2020-09" db="EMBL/GenBank/DDBJ databases">
        <title>Marinomonas sp. nov., isolated from the cysticercosis algae of Qingdao, China.</title>
        <authorList>
            <person name="Sun X."/>
        </authorList>
    </citation>
    <scope>NUCLEOTIDE SEQUENCE [LARGE SCALE GENOMIC DNA]</scope>
    <source>
        <strain evidence="5 6">SM2066</strain>
    </source>
</reference>
<comment type="caution">
    <text evidence="5">The sequence shown here is derived from an EMBL/GenBank/DDBJ whole genome shotgun (WGS) entry which is preliminary data.</text>
</comment>
<feature type="chain" id="PRO_5045125330" evidence="3">
    <location>
        <begin position="26"/>
        <end position="627"/>
    </location>
</feature>
<evidence type="ECO:0000256" key="2">
    <source>
        <dbReference type="SAM" id="Phobius"/>
    </source>
</evidence>
<dbReference type="InterPro" id="IPR002035">
    <property type="entry name" value="VWF_A"/>
</dbReference>
<protein>
    <submittedName>
        <fullName evidence="5">VWA domain-containing protein</fullName>
    </submittedName>
</protein>
<keyword evidence="3" id="KW-0732">Signal</keyword>
<proteinExistence type="predicted"/>
<keyword evidence="6" id="KW-1185">Reference proteome</keyword>
<evidence type="ECO:0000256" key="1">
    <source>
        <dbReference type="SAM" id="MobiDB-lite"/>
    </source>
</evidence>
<name>A0ABR8P0N2_9GAMM</name>
<accession>A0ABR8P0N2</accession>
<feature type="transmembrane region" description="Helical" evidence="2">
    <location>
        <begin position="589"/>
        <end position="610"/>
    </location>
</feature>
<keyword evidence="2" id="KW-0812">Transmembrane</keyword>
<dbReference type="SUPFAM" id="SSF53300">
    <property type="entry name" value="vWA-like"/>
    <property type="match status" value="1"/>
</dbReference>
<evidence type="ECO:0000256" key="3">
    <source>
        <dbReference type="SAM" id="SignalP"/>
    </source>
</evidence>
<feature type="domain" description="VWFA" evidence="4">
    <location>
        <begin position="28"/>
        <end position="238"/>
    </location>
</feature>
<organism evidence="5 6">
    <name type="scientific">Marinomonas colpomeniae</name>
    <dbReference type="NCBI Taxonomy" id="2774408"/>
    <lineage>
        <taxon>Bacteria</taxon>
        <taxon>Pseudomonadati</taxon>
        <taxon>Pseudomonadota</taxon>
        <taxon>Gammaproteobacteria</taxon>
        <taxon>Oceanospirillales</taxon>
        <taxon>Oceanospirillaceae</taxon>
        <taxon>Marinomonas</taxon>
    </lineage>
</organism>
<dbReference type="InterPro" id="IPR036465">
    <property type="entry name" value="vWFA_dom_sf"/>
</dbReference>
<keyword evidence="2" id="KW-1133">Transmembrane helix</keyword>
<gene>
    <name evidence="5" type="ORF">IF202_12425</name>
</gene>
<dbReference type="Pfam" id="PF00092">
    <property type="entry name" value="VWA"/>
    <property type="match status" value="1"/>
</dbReference>